<reference evidence="1 2" key="1">
    <citation type="journal article" date="2015" name="Geomicrobiol. J.">
        <title>Caldisalinibacter kiritimatiensis gen. nov., sp. nov., a moderately thermohalophilic thiosulfate-reducing bacterium from a hypersaline microbial mat.</title>
        <authorList>
            <person name="Ben Hania W."/>
            <person name="Joseph M."/>
            <person name="Fiebig A."/>
            <person name="Bunk B."/>
            <person name="Klenk H.-P."/>
            <person name="Fardeau M.-L."/>
            <person name="Spring S."/>
        </authorList>
    </citation>
    <scope>NUCLEOTIDE SEQUENCE [LARGE SCALE GENOMIC DNA]</scope>
    <source>
        <strain evidence="1 2">L21-TH-D2</strain>
    </source>
</reference>
<dbReference type="EMBL" id="ARZA01000069">
    <property type="protein sequence ID" value="EOD01227.1"/>
    <property type="molecule type" value="Genomic_DNA"/>
</dbReference>
<protein>
    <recommendedName>
        <fullName evidence="3">YkuS family protein</fullName>
    </recommendedName>
</protein>
<evidence type="ECO:0000313" key="2">
    <source>
        <dbReference type="Proteomes" id="UP000013378"/>
    </source>
</evidence>
<dbReference type="eggNOG" id="ENOG5033H64">
    <property type="taxonomic scope" value="Bacteria"/>
</dbReference>
<gene>
    <name evidence="1" type="ORF">L21TH_0703</name>
</gene>
<name>R1AX35_9FIRM</name>
<organism evidence="1 2">
    <name type="scientific">Caldisalinibacter kiritimatiensis</name>
    <dbReference type="NCBI Taxonomy" id="1304284"/>
    <lineage>
        <taxon>Bacteria</taxon>
        <taxon>Bacillati</taxon>
        <taxon>Bacillota</taxon>
        <taxon>Tissierellia</taxon>
        <taxon>Tissierellales</taxon>
        <taxon>Thermohalobacteraceae</taxon>
        <taxon>Caldisalinibacter</taxon>
    </lineage>
</organism>
<comment type="caution">
    <text evidence="1">The sequence shown here is derived from an EMBL/GenBank/DDBJ whole genome shotgun (WGS) entry which is preliminary data.</text>
</comment>
<dbReference type="Proteomes" id="UP000013378">
    <property type="component" value="Unassembled WGS sequence"/>
</dbReference>
<accession>R1AX35</accession>
<evidence type="ECO:0000313" key="1">
    <source>
        <dbReference type="EMBL" id="EOD01227.1"/>
    </source>
</evidence>
<sequence length="86" mass="10007">MENKKIAVQRGLNKIIELLKKEGYDVVLYEENKEDVDITIVSGIDSEYEETEYAQCRVYGDKKMLLIDASKLDLETVLRYVKDIKC</sequence>
<dbReference type="InterPro" id="IPR005370">
    <property type="entry name" value="UPF0180"/>
</dbReference>
<dbReference type="RefSeq" id="WP_006309041.1">
    <property type="nucleotide sequence ID" value="NZ_ARZA01000069.1"/>
</dbReference>
<dbReference type="AlphaFoldDB" id="R1AX35"/>
<dbReference type="Pfam" id="PF03698">
    <property type="entry name" value="UPF0180"/>
    <property type="match status" value="1"/>
</dbReference>
<evidence type="ECO:0008006" key="3">
    <source>
        <dbReference type="Google" id="ProtNLM"/>
    </source>
</evidence>
<proteinExistence type="predicted"/>
<dbReference type="OrthoDB" id="1955201at2"/>
<keyword evidence="2" id="KW-1185">Reference proteome</keyword>